<keyword evidence="3" id="KW-1185">Reference proteome</keyword>
<feature type="compositionally biased region" description="Polar residues" evidence="1">
    <location>
        <begin position="16"/>
        <end position="25"/>
    </location>
</feature>
<organism evidence="2 3">
    <name type="scientific">Pseudogymnoascus destructans (strain ATCC MYA-4855 / 20631-21)</name>
    <name type="common">Bat white-nose syndrome fungus</name>
    <name type="synonym">Geomyces destructans</name>
    <dbReference type="NCBI Taxonomy" id="658429"/>
    <lineage>
        <taxon>Eukaryota</taxon>
        <taxon>Fungi</taxon>
        <taxon>Dikarya</taxon>
        <taxon>Ascomycota</taxon>
        <taxon>Pezizomycotina</taxon>
        <taxon>Leotiomycetes</taxon>
        <taxon>Thelebolales</taxon>
        <taxon>Thelebolaceae</taxon>
        <taxon>Pseudogymnoascus</taxon>
    </lineage>
</organism>
<feature type="compositionally biased region" description="Basic and acidic residues" evidence="1">
    <location>
        <begin position="1"/>
        <end position="13"/>
    </location>
</feature>
<proteinExistence type="predicted"/>
<dbReference type="EMBL" id="GL573174">
    <property type="protein sequence ID" value="ELR08984.1"/>
    <property type="molecule type" value="Genomic_DNA"/>
</dbReference>
<dbReference type="VEuPathDB" id="FungiDB:GMDG_00602"/>
<gene>
    <name evidence="2" type="ORF">GMDG_00602</name>
</gene>
<protein>
    <submittedName>
        <fullName evidence="2">Uncharacterized protein</fullName>
    </submittedName>
</protein>
<feature type="region of interest" description="Disordered" evidence="1">
    <location>
        <begin position="1"/>
        <end position="92"/>
    </location>
</feature>
<name>L8G7Y1_PSED2</name>
<dbReference type="InParanoid" id="L8G7Y1"/>
<feature type="compositionally biased region" description="Basic and acidic residues" evidence="1">
    <location>
        <begin position="55"/>
        <end position="65"/>
    </location>
</feature>
<dbReference type="Proteomes" id="UP000011064">
    <property type="component" value="Unassembled WGS sequence"/>
</dbReference>
<accession>L8G7Y1</accession>
<sequence>MRNKVKDLKKSVSDHVGSSSPTSAETAMRNKARRAPKGAILLPRWLSPSKATRRNKVEERRKEAPGPRWSHQGLAQQPGETKRGDCPVGEIL</sequence>
<reference evidence="3" key="1">
    <citation type="submission" date="2010-09" db="EMBL/GenBank/DDBJ databases">
        <title>The genome sequence of Geomyces destructans 20631-21.</title>
        <authorList>
            <consortium name="The Broad Institute Genome Sequencing Platform"/>
            <person name="Cuomo C.A."/>
            <person name="Blehert D.S."/>
            <person name="Lorch J.M."/>
            <person name="Young S.K."/>
            <person name="Zeng Q."/>
            <person name="Gargeya S."/>
            <person name="Fitzgerald M."/>
            <person name="Haas B."/>
            <person name="Abouelleil A."/>
            <person name="Alvarado L."/>
            <person name="Arachchi H.M."/>
            <person name="Berlin A."/>
            <person name="Brown A."/>
            <person name="Chapman S.B."/>
            <person name="Chen Z."/>
            <person name="Dunbar C."/>
            <person name="Freedman E."/>
            <person name="Gearin G."/>
            <person name="Gellesch M."/>
            <person name="Goldberg J."/>
            <person name="Griggs A."/>
            <person name="Gujja S."/>
            <person name="Heiman D."/>
            <person name="Howarth C."/>
            <person name="Larson L."/>
            <person name="Lui A."/>
            <person name="MacDonald P.J.P."/>
            <person name="Montmayeur A."/>
            <person name="Murphy C."/>
            <person name="Neiman D."/>
            <person name="Pearson M."/>
            <person name="Priest M."/>
            <person name="Roberts A."/>
            <person name="Saif S."/>
            <person name="Shea T."/>
            <person name="Shenoy N."/>
            <person name="Sisk P."/>
            <person name="Stolte C."/>
            <person name="Sykes S."/>
            <person name="Wortman J."/>
            <person name="Nusbaum C."/>
            <person name="Birren B."/>
        </authorList>
    </citation>
    <scope>NUCLEOTIDE SEQUENCE [LARGE SCALE GENOMIC DNA]</scope>
    <source>
        <strain evidence="3">ATCC MYA-4855 / 20631-21</strain>
    </source>
</reference>
<dbReference type="HOGENOM" id="CLU_2414229_0_0_1"/>
<dbReference type="AlphaFoldDB" id="L8G7Y1"/>
<evidence type="ECO:0000313" key="2">
    <source>
        <dbReference type="EMBL" id="ELR08984.1"/>
    </source>
</evidence>
<evidence type="ECO:0000256" key="1">
    <source>
        <dbReference type="SAM" id="MobiDB-lite"/>
    </source>
</evidence>
<evidence type="ECO:0000313" key="3">
    <source>
        <dbReference type="Proteomes" id="UP000011064"/>
    </source>
</evidence>